<dbReference type="PANTHER" id="PTHR30481">
    <property type="entry name" value="DNA ADENINE METHYLASE"/>
    <property type="match status" value="1"/>
</dbReference>
<evidence type="ECO:0000256" key="4">
    <source>
        <dbReference type="ARBA" id="ARBA00022679"/>
    </source>
</evidence>
<evidence type="ECO:0000313" key="9">
    <source>
        <dbReference type="Proteomes" id="UP001302120"/>
    </source>
</evidence>
<dbReference type="GO" id="GO:0032259">
    <property type="term" value="P:methylation"/>
    <property type="evidence" value="ECO:0007669"/>
    <property type="project" value="UniProtKB-KW"/>
</dbReference>
<reference evidence="8 9" key="1">
    <citation type="submission" date="2023-12" db="EMBL/GenBank/DDBJ databases">
        <title>Baltic Sea Cyanobacteria.</title>
        <authorList>
            <person name="Delbaje E."/>
            <person name="Fewer D.P."/>
            <person name="Shishido T.K."/>
        </authorList>
    </citation>
    <scope>NUCLEOTIDE SEQUENCE [LARGE SCALE GENOMIC DNA]</scope>
    <source>
        <strain evidence="8 9">UHCC-0300</strain>
    </source>
</reference>
<organism evidence="8 9">
    <name type="scientific">Nodularia harveyana UHCC-0300</name>
    <dbReference type="NCBI Taxonomy" id="2974287"/>
    <lineage>
        <taxon>Bacteria</taxon>
        <taxon>Bacillati</taxon>
        <taxon>Cyanobacteriota</taxon>
        <taxon>Cyanophyceae</taxon>
        <taxon>Nostocales</taxon>
        <taxon>Nodulariaceae</taxon>
        <taxon>Nodularia</taxon>
    </lineage>
</organism>
<gene>
    <name evidence="8" type="ORF">VB620_05355</name>
</gene>
<evidence type="ECO:0000256" key="1">
    <source>
        <dbReference type="ARBA" id="ARBA00006594"/>
    </source>
</evidence>
<dbReference type="EMBL" id="JAYGHG010000005">
    <property type="protein sequence ID" value="MEA5580767.1"/>
    <property type="molecule type" value="Genomic_DNA"/>
</dbReference>
<dbReference type="Gene3D" id="3.40.50.150">
    <property type="entry name" value="Vaccinia Virus protein VP39"/>
    <property type="match status" value="1"/>
</dbReference>
<evidence type="ECO:0000256" key="6">
    <source>
        <dbReference type="ARBA" id="ARBA00047942"/>
    </source>
</evidence>
<dbReference type="InterPro" id="IPR002052">
    <property type="entry name" value="DNA_methylase_N6_adenine_CS"/>
</dbReference>
<comment type="catalytic activity">
    <reaction evidence="6 7">
        <text>a 2'-deoxyadenosine in DNA + S-adenosyl-L-methionine = an N(6)-methyl-2'-deoxyadenosine in DNA + S-adenosyl-L-homocysteine + H(+)</text>
        <dbReference type="Rhea" id="RHEA:15197"/>
        <dbReference type="Rhea" id="RHEA-COMP:12418"/>
        <dbReference type="Rhea" id="RHEA-COMP:12419"/>
        <dbReference type="ChEBI" id="CHEBI:15378"/>
        <dbReference type="ChEBI" id="CHEBI:57856"/>
        <dbReference type="ChEBI" id="CHEBI:59789"/>
        <dbReference type="ChEBI" id="CHEBI:90615"/>
        <dbReference type="ChEBI" id="CHEBI:90616"/>
        <dbReference type="EC" id="2.1.1.72"/>
    </reaction>
</comment>
<dbReference type="Pfam" id="PF02086">
    <property type="entry name" value="MethyltransfD12"/>
    <property type="match status" value="1"/>
</dbReference>
<dbReference type="EC" id="2.1.1.72" evidence="2 7"/>
<evidence type="ECO:0000256" key="2">
    <source>
        <dbReference type="ARBA" id="ARBA00011900"/>
    </source>
</evidence>
<dbReference type="NCBIfam" id="TIGR00571">
    <property type="entry name" value="dam"/>
    <property type="match status" value="1"/>
</dbReference>
<dbReference type="Gene3D" id="1.10.1020.10">
    <property type="entry name" value="Adenine-specific Methyltransferase, Domain 2"/>
    <property type="match status" value="1"/>
</dbReference>
<sequence>MLPKLSTFPVVANPPKPFLKWAGGKSQLIKQMDNLFPNKLLNGTIKKYVEPFVGGGAVFWYMADKYQIPELFIYDINVELVIAYKTIKYHVDDVISILSDIETKFLSFDEIQRNKYFYNVRIQFNQRKQYIDLQTYNLEWVERTAQLIFLNKTCFNGLFRVNSKGDFNVPIGKYKKPSICDRQNLKTAAQVLQRTHISHGDFSKCENFVDNDTLVYFDPPYRPISHTSSFTAYSQQTFNDSEQLRLRDFFTKLDKKGALLVLSNSDPKNENENDNFFETAYADYHIERVKAKRNINSNGLKRKPINELLIMNY</sequence>
<dbReference type="InterPro" id="IPR012327">
    <property type="entry name" value="MeTrfase_D12"/>
</dbReference>
<dbReference type="PANTHER" id="PTHR30481:SF3">
    <property type="entry name" value="DNA ADENINE METHYLASE"/>
    <property type="match status" value="1"/>
</dbReference>
<evidence type="ECO:0000256" key="5">
    <source>
        <dbReference type="ARBA" id="ARBA00022691"/>
    </source>
</evidence>
<proteinExistence type="inferred from homology"/>
<dbReference type="InterPro" id="IPR029063">
    <property type="entry name" value="SAM-dependent_MTases_sf"/>
</dbReference>
<comment type="similarity">
    <text evidence="1 7">Belongs to the N(4)/N(6)-methyltransferase family.</text>
</comment>
<dbReference type="PROSITE" id="PS00092">
    <property type="entry name" value="N6_MTASE"/>
    <property type="match status" value="1"/>
</dbReference>
<evidence type="ECO:0000256" key="7">
    <source>
        <dbReference type="RuleBase" id="RU361257"/>
    </source>
</evidence>
<comment type="caution">
    <text evidence="8">The sequence shown here is derived from an EMBL/GenBank/DDBJ whole genome shotgun (WGS) entry which is preliminary data.</text>
</comment>
<evidence type="ECO:0000256" key="3">
    <source>
        <dbReference type="ARBA" id="ARBA00022603"/>
    </source>
</evidence>
<dbReference type="PRINTS" id="PR00505">
    <property type="entry name" value="D12N6MTFRASE"/>
</dbReference>
<dbReference type="RefSeq" id="WP_323195109.1">
    <property type="nucleotide sequence ID" value="NZ_JAYGHG010000005.1"/>
</dbReference>
<dbReference type="GO" id="GO:0008168">
    <property type="term" value="F:methyltransferase activity"/>
    <property type="evidence" value="ECO:0007669"/>
    <property type="project" value="UniProtKB-KW"/>
</dbReference>
<dbReference type="Proteomes" id="UP001302120">
    <property type="component" value="Unassembled WGS sequence"/>
</dbReference>
<keyword evidence="3 7" id="KW-0489">Methyltransferase</keyword>
<keyword evidence="5 7" id="KW-0949">S-adenosyl-L-methionine</keyword>
<name>A0ABU5UB73_9CYAN</name>
<keyword evidence="9" id="KW-1185">Reference proteome</keyword>
<protein>
    <recommendedName>
        <fullName evidence="2 7">Site-specific DNA-methyltransferase (adenine-specific)</fullName>
        <ecNumber evidence="2 7">2.1.1.72</ecNumber>
    </recommendedName>
</protein>
<dbReference type="InterPro" id="IPR012263">
    <property type="entry name" value="M_m6A_EcoRV"/>
</dbReference>
<evidence type="ECO:0000313" key="8">
    <source>
        <dbReference type="EMBL" id="MEA5580767.1"/>
    </source>
</evidence>
<dbReference type="InterPro" id="IPR023095">
    <property type="entry name" value="Ade_MeTrfase_dom_2"/>
</dbReference>
<dbReference type="SUPFAM" id="SSF53335">
    <property type="entry name" value="S-adenosyl-L-methionine-dependent methyltransferases"/>
    <property type="match status" value="1"/>
</dbReference>
<dbReference type="PIRSF" id="PIRSF000398">
    <property type="entry name" value="M_m6A_EcoRV"/>
    <property type="match status" value="1"/>
</dbReference>
<keyword evidence="4 7" id="KW-0808">Transferase</keyword>
<accession>A0ABU5UB73</accession>